<dbReference type="PANTHER" id="PTHR21321:SF1">
    <property type="entry name" value="EXOSOME COMPLEX COMPONENT RRP40"/>
    <property type="match status" value="1"/>
</dbReference>
<sequence length="303" mass="33174">MSAGREPRDFRVSTNLNRPRPLTFVSSIVGSRHRNHRIGKCGGFVCVIDKLALFASVYYCSNRILTMENTLVLPGDTLPGTALTGTSIKLGPGLQQSRGGNSSGTLSVSAVSPGTLRHTTKGNKWWIDRRANRYSPAAQESVIGYVTHRSQDMYRVDIGSAHPATLDTLAFEGATKRNKPNLKVGAIVYARVSLAHKDMEPELECFDAATHKADGFGELKDGYIVSCNLATCRALLDRNHYLLPLVGARVPLEIAIGLNGRIWVSSDTPHNTVLIARCIQLFDEDDTSESDMRSFINDLLSSR</sequence>
<proteinExistence type="inferred from homology"/>
<comment type="similarity">
    <text evidence="3">Belongs to the RRP40 family.</text>
</comment>
<dbReference type="PANTHER" id="PTHR21321">
    <property type="entry name" value="PNAS-3 RELATED"/>
    <property type="match status" value="1"/>
</dbReference>
<dbReference type="GO" id="GO:0071035">
    <property type="term" value="P:nuclear polyadenylation-dependent rRNA catabolic process"/>
    <property type="evidence" value="ECO:0007669"/>
    <property type="project" value="TreeGrafter"/>
</dbReference>
<dbReference type="InterPro" id="IPR026699">
    <property type="entry name" value="Exosome_RNA_bind1/RRP40/RRP4"/>
</dbReference>
<evidence type="ECO:0000256" key="6">
    <source>
        <dbReference type="ARBA" id="ARBA00022835"/>
    </source>
</evidence>
<comment type="subcellular location">
    <subcellularLocation>
        <location evidence="1">Cytoplasm</location>
    </subcellularLocation>
    <subcellularLocation>
        <location evidence="2">Nucleus</location>
        <location evidence="2">Nucleolus</location>
    </subcellularLocation>
</comment>
<evidence type="ECO:0000256" key="10">
    <source>
        <dbReference type="SAM" id="MobiDB-lite"/>
    </source>
</evidence>
<protein>
    <recommendedName>
        <fullName evidence="9">Ribosomal RNA-processing protein 40</fullName>
    </recommendedName>
</protein>
<dbReference type="GO" id="GO:0071051">
    <property type="term" value="P:poly(A)-dependent snoRNA 3'-end processing"/>
    <property type="evidence" value="ECO:0007669"/>
    <property type="project" value="TreeGrafter"/>
</dbReference>
<dbReference type="Gene3D" id="3.30.1370.10">
    <property type="entry name" value="K Homology domain, type 1"/>
    <property type="match status" value="1"/>
</dbReference>
<dbReference type="GO" id="GO:0003723">
    <property type="term" value="F:RNA binding"/>
    <property type="evidence" value="ECO:0007669"/>
    <property type="project" value="UniProtKB-KW"/>
</dbReference>
<evidence type="ECO:0000259" key="11">
    <source>
        <dbReference type="Pfam" id="PF15985"/>
    </source>
</evidence>
<dbReference type="HOGENOM" id="CLU_069847_1_0_1"/>
<evidence type="ECO:0000256" key="4">
    <source>
        <dbReference type="ARBA" id="ARBA00022490"/>
    </source>
</evidence>
<dbReference type="CDD" id="cd05790">
    <property type="entry name" value="S1_Rrp40"/>
    <property type="match status" value="1"/>
</dbReference>
<dbReference type="GO" id="GO:0034475">
    <property type="term" value="P:U4 snRNA 3'-end processing"/>
    <property type="evidence" value="ECO:0007669"/>
    <property type="project" value="TreeGrafter"/>
</dbReference>
<dbReference type="GO" id="GO:0005730">
    <property type="term" value="C:nucleolus"/>
    <property type="evidence" value="ECO:0007669"/>
    <property type="project" value="UniProtKB-SubCell"/>
</dbReference>
<dbReference type="FunFam" id="2.40.50.140:FF:000112">
    <property type="entry name" value="Exosome complex component RRP40"/>
    <property type="match status" value="1"/>
</dbReference>
<keyword evidence="5" id="KW-0698">rRNA processing</keyword>
<dbReference type="InterPro" id="IPR012340">
    <property type="entry name" value="NA-bd_OB-fold"/>
</dbReference>
<feature type="domain" description="Exosome complex exonuclease Rrp40 N-terminal" evidence="12">
    <location>
        <begin position="88"/>
        <end position="133"/>
    </location>
</feature>
<dbReference type="GO" id="GO:0071038">
    <property type="term" value="P:TRAMP-dependent tRNA surveillance pathway"/>
    <property type="evidence" value="ECO:0007669"/>
    <property type="project" value="TreeGrafter"/>
</dbReference>
<dbReference type="Pfam" id="PF15985">
    <property type="entry name" value="KH_6"/>
    <property type="match status" value="1"/>
</dbReference>
<dbReference type="Gene3D" id="2.40.50.140">
    <property type="entry name" value="Nucleic acid-binding proteins"/>
    <property type="match status" value="1"/>
</dbReference>
<dbReference type="Proteomes" id="UP000027456">
    <property type="component" value="Unassembled WGS sequence"/>
</dbReference>
<dbReference type="GO" id="GO:0000176">
    <property type="term" value="C:nuclear exosome (RNase complex)"/>
    <property type="evidence" value="ECO:0007669"/>
    <property type="project" value="TreeGrafter"/>
</dbReference>
<dbReference type="AlphaFoldDB" id="A0A074S0F9"/>
<dbReference type="Gene3D" id="2.40.50.100">
    <property type="match status" value="1"/>
</dbReference>
<keyword evidence="4" id="KW-0963">Cytoplasm</keyword>
<feature type="compositionally biased region" description="Polar residues" evidence="10">
    <location>
        <begin position="94"/>
        <end position="112"/>
    </location>
</feature>
<name>A0A074S0F9_9AGAM</name>
<dbReference type="InterPro" id="IPR004088">
    <property type="entry name" value="KH_dom_type_1"/>
</dbReference>
<reference evidence="13 14" key="1">
    <citation type="submission" date="2013-12" db="EMBL/GenBank/DDBJ databases">
        <authorList>
            <person name="Cubeta M."/>
            <person name="Pakala S."/>
            <person name="Fedorova N."/>
            <person name="Thomas E."/>
            <person name="Dean R."/>
            <person name="Jabaji S."/>
            <person name="Neate S."/>
            <person name="Toda T."/>
            <person name="Tavantzis S."/>
            <person name="Vilgalys R."/>
            <person name="Bharathan N."/>
            <person name="Pakala S."/>
            <person name="Losada L.S."/>
            <person name="Zafar N."/>
            <person name="Nierman W."/>
        </authorList>
    </citation>
    <scope>NUCLEOTIDE SEQUENCE [LARGE SCALE GENOMIC DNA]</scope>
    <source>
        <strain evidence="13 14">123E</strain>
    </source>
</reference>
<feature type="domain" description="K Homology" evidence="11">
    <location>
        <begin position="222"/>
        <end position="269"/>
    </location>
</feature>
<comment type="caution">
    <text evidence="13">The sequence shown here is derived from an EMBL/GenBank/DDBJ whole genome shotgun (WGS) entry which is preliminary data.</text>
</comment>
<dbReference type="GO" id="GO:0071034">
    <property type="term" value="P:CUT catabolic process"/>
    <property type="evidence" value="ECO:0007669"/>
    <property type="project" value="TreeGrafter"/>
</dbReference>
<dbReference type="OrthoDB" id="340500at2759"/>
<dbReference type="SUPFAM" id="SSF50249">
    <property type="entry name" value="Nucleic acid-binding proteins"/>
    <property type="match status" value="1"/>
</dbReference>
<keyword evidence="8" id="KW-0539">Nucleus</keyword>
<evidence type="ECO:0000256" key="2">
    <source>
        <dbReference type="ARBA" id="ARBA00004604"/>
    </source>
</evidence>
<dbReference type="InterPro" id="IPR036612">
    <property type="entry name" value="KH_dom_type_1_sf"/>
</dbReference>
<dbReference type="Pfam" id="PF21262">
    <property type="entry name" value="RRP40_S1"/>
    <property type="match status" value="1"/>
</dbReference>
<dbReference type="EMBL" id="AZST01000259">
    <property type="protein sequence ID" value="KEP50383.1"/>
    <property type="molecule type" value="Genomic_DNA"/>
</dbReference>
<dbReference type="SUPFAM" id="SSF110324">
    <property type="entry name" value="Ribosomal L27 protein-like"/>
    <property type="match status" value="1"/>
</dbReference>
<feature type="region of interest" description="Disordered" evidence="10">
    <location>
        <begin position="89"/>
        <end position="115"/>
    </location>
</feature>
<evidence type="ECO:0000256" key="9">
    <source>
        <dbReference type="ARBA" id="ARBA00030615"/>
    </source>
</evidence>
<evidence type="ECO:0000313" key="13">
    <source>
        <dbReference type="EMBL" id="KEP50383.1"/>
    </source>
</evidence>
<accession>A0A074S0F9</accession>
<dbReference type="Pfam" id="PF18311">
    <property type="entry name" value="Rrp40_N"/>
    <property type="match status" value="1"/>
</dbReference>
<evidence type="ECO:0000259" key="12">
    <source>
        <dbReference type="Pfam" id="PF18311"/>
    </source>
</evidence>
<evidence type="ECO:0000256" key="5">
    <source>
        <dbReference type="ARBA" id="ARBA00022552"/>
    </source>
</evidence>
<gene>
    <name evidence="13" type="ORF">V565_081100</name>
</gene>
<evidence type="ECO:0000256" key="1">
    <source>
        <dbReference type="ARBA" id="ARBA00004496"/>
    </source>
</evidence>
<dbReference type="InterPro" id="IPR037319">
    <property type="entry name" value="Rrp40_S1"/>
</dbReference>
<dbReference type="CDD" id="cd22526">
    <property type="entry name" value="KH-I_Rrp40"/>
    <property type="match status" value="1"/>
</dbReference>
<dbReference type="SUPFAM" id="SSF54791">
    <property type="entry name" value="Eukaryotic type KH-domain (KH-domain type I)"/>
    <property type="match status" value="1"/>
</dbReference>
<dbReference type="GO" id="GO:0000177">
    <property type="term" value="C:cytoplasmic exosome (RNase complex)"/>
    <property type="evidence" value="ECO:0007669"/>
    <property type="project" value="TreeGrafter"/>
</dbReference>
<keyword evidence="14" id="KW-1185">Reference proteome</keyword>
<evidence type="ECO:0000256" key="3">
    <source>
        <dbReference type="ARBA" id="ARBA00007841"/>
    </source>
</evidence>
<dbReference type="GO" id="GO:0000467">
    <property type="term" value="P:exonucleolytic trimming to generate mature 3'-end of 5.8S rRNA from tricistronic rRNA transcript (SSU-rRNA, 5.8S rRNA, LSU-rRNA)"/>
    <property type="evidence" value="ECO:0007669"/>
    <property type="project" value="TreeGrafter"/>
</dbReference>
<dbReference type="InterPro" id="IPR041054">
    <property type="entry name" value="Rrp40_N_euk"/>
</dbReference>
<evidence type="ECO:0000313" key="14">
    <source>
        <dbReference type="Proteomes" id="UP000027456"/>
    </source>
</evidence>
<dbReference type="InterPro" id="IPR049469">
    <property type="entry name" value="RRP40_KH-I"/>
</dbReference>
<dbReference type="STRING" id="1423351.A0A074S0F9"/>
<evidence type="ECO:0000256" key="7">
    <source>
        <dbReference type="ARBA" id="ARBA00022884"/>
    </source>
</evidence>
<keyword evidence="6" id="KW-0271">Exosome</keyword>
<keyword evidence="7" id="KW-0694">RNA-binding</keyword>
<organism evidence="13 14">
    <name type="scientific">Rhizoctonia solani 123E</name>
    <dbReference type="NCBI Taxonomy" id="1423351"/>
    <lineage>
        <taxon>Eukaryota</taxon>
        <taxon>Fungi</taxon>
        <taxon>Dikarya</taxon>
        <taxon>Basidiomycota</taxon>
        <taxon>Agaricomycotina</taxon>
        <taxon>Agaricomycetes</taxon>
        <taxon>Cantharellales</taxon>
        <taxon>Ceratobasidiaceae</taxon>
        <taxon>Rhizoctonia</taxon>
    </lineage>
</organism>
<evidence type="ECO:0000256" key="8">
    <source>
        <dbReference type="ARBA" id="ARBA00023242"/>
    </source>
</evidence>